<dbReference type="AlphaFoldDB" id="A0A437JNJ5"/>
<protein>
    <submittedName>
        <fullName evidence="2">Uncharacterized protein</fullName>
    </submittedName>
</protein>
<accession>A0A437JNJ5</accession>
<gene>
    <name evidence="2" type="ORF">ENE75_22120</name>
</gene>
<proteinExistence type="predicted"/>
<evidence type="ECO:0000256" key="1">
    <source>
        <dbReference type="SAM" id="Coils"/>
    </source>
</evidence>
<keyword evidence="1" id="KW-0175">Coiled coil</keyword>
<feature type="coiled-coil region" evidence="1">
    <location>
        <begin position="136"/>
        <end position="168"/>
    </location>
</feature>
<dbReference type="OrthoDB" id="9794377at2"/>
<dbReference type="RefSeq" id="WP_128200786.1">
    <property type="nucleotide sequence ID" value="NZ_SACT01000010.1"/>
</dbReference>
<reference evidence="2 3" key="1">
    <citation type="submission" date="2019-01" db="EMBL/GenBank/DDBJ databases">
        <authorList>
            <person name="Chen W.-M."/>
        </authorList>
    </citation>
    <scope>NUCLEOTIDE SEQUENCE [LARGE SCALE GENOMIC DNA]</scope>
    <source>
        <strain evidence="2 3">ICH-3</strain>
    </source>
</reference>
<evidence type="ECO:0000313" key="2">
    <source>
        <dbReference type="EMBL" id="RVT48395.1"/>
    </source>
</evidence>
<comment type="caution">
    <text evidence="2">The sequence shown here is derived from an EMBL/GenBank/DDBJ whole genome shotgun (WGS) entry which is preliminary data.</text>
</comment>
<sequence length="223" mass="24885">MKKLLLIVFGVPLLLVIFGAMFGDNEPKVDRERVADQQRQAAAEAKRRAAAALEACTSDRAGILAKHAELVAAGKRWEAARSISRCADHLKDAELLAMVKQDEIAAWTSDARSTNKSTTERLDAIDKLERHYPEAAKALQSDKRRLVALRERAEKQAERQRLAEAKKRGVTIGMTQQQVIESSWGRPESVNRTTTAHGVREQWVYGSGNYLYFEDGVLTAIQN</sequence>
<dbReference type="EMBL" id="SACT01000010">
    <property type="protein sequence ID" value="RVT48395.1"/>
    <property type="molecule type" value="Genomic_DNA"/>
</dbReference>
<dbReference type="Proteomes" id="UP000288178">
    <property type="component" value="Unassembled WGS sequence"/>
</dbReference>
<keyword evidence="3" id="KW-1185">Reference proteome</keyword>
<organism evidence="2 3">
    <name type="scientific">Rubrivivax albus</name>
    <dbReference type="NCBI Taxonomy" id="2499835"/>
    <lineage>
        <taxon>Bacteria</taxon>
        <taxon>Pseudomonadati</taxon>
        <taxon>Pseudomonadota</taxon>
        <taxon>Betaproteobacteria</taxon>
        <taxon>Burkholderiales</taxon>
        <taxon>Sphaerotilaceae</taxon>
        <taxon>Rubrivivax</taxon>
    </lineage>
</organism>
<name>A0A437JNJ5_9BURK</name>
<evidence type="ECO:0000313" key="3">
    <source>
        <dbReference type="Proteomes" id="UP000288178"/>
    </source>
</evidence>